<comment type="caution">
    <text evidence="4">The sequence shown here is derived from an EMBL/GenBank/DDBJ whole genome shotgun (WGS) entry which is preliminary data.</text>
</comment>
<dbReference type="PANTHER" id="PTHR30121">
    <property type="entry name" value="UNCHARACTERIZED PROTEIN YJGR-RELATED"/>
    <property type="match status" value="1"/>
</dbReference>
<dbReference type="PANTHER" id="PTHR30121:SF11">
    <property type="entry name" value="AAA+ ATPASE DOMAIN-CONTAINING PROTEIN"/>
    <property type="match status" value="1"/>
</dbReference>
<dbReference type="Pfam" id="PF26449">
    <property type="entry name" value="DUF8128"/>
    <property type="match status" value="1"/>
</dbReference>
<dbReference type="Proteomes" id="UP001354931">
    <property type="component" value="Unassembled WGS sequence"/>
</dbReference>
<dbReference type="InterPro" id="IPR058441">
    <property type="entry name" value="DUF8128"/>
</dbReference>
<dbReference type="Gene3D" id="3.40.50.300">
    <property type="entry name" value="P-loop containing nucleotide triphosphate hydrolases"/>
    <property type="match status" value="2"/>
</dbReference>
<gene>
    <name evidence="4" type="ORF">OKJ99_10965</name>
</gene>
<evidence type="ECO:0000313" key="5">
    <source>
        <dbReference type="Proteomes" id="UP001354931"/>
    </source>
</evidence>
<dbReference type="InterPro" id="IPR051162">
    <property type="entry name" value="T4SS_component"/>
</dbReference>
<dbReference type="RefSeq" id="WP_326015729.1">
    <property type="nucleotide sequence ID" value="NZ_JAOZYC010000088.1"/>
</dbReference>
<accession>A0ABU6F3F6</accession>
<reference evidence="4 5" key="1">
    <citation type="submission" date="2022-10" db="EMBL/GenBank/DDBJ databases">
        <authorList>
            <person name="Xie J."/>
            <person name="Shen N."/>
        </authorList>
    </citation>
    <scope>NUCLEOTIDE SEQUENCE [LARGE SCALE GENOMIC DNA]</scope>
    <source>
        <strain evidence="4 5">YIM65594</strain>
    </source>
</reference>
<dbReference type="InterPro" id="IPR027417">
    <property type="entry name" value="P-loop_NTPase"/>
</dbReference>
<dbReference type="EMBL" id="JAOZYC010000088">
    <property type="protein sequence ID" value="MEB8338023.1"/>
    <property type="molecule type" value="Genomic_DNA"/>
</dbReference>
<organism evidence="4 5">
    <name type="scientific">Streptomyces endophyticus</name>
    <dbReference type="NCBI Taxonomy" id="714166"/>
    <lineage>
        <taxon>Bacteria</taxon>
        <taxon>Bacillati</taxon>
        <taxon>Actinomycetota</taxon>
        <taxon>Actinomycetes</taxon>
        <taxon>Kitasatosporales</taxon>
        <taxon>Streptomycetaceae</taxon>
        <taxon>Streptomyces</taxon>
    </lineage>
</organism>
<dbReference type="SUPFAM" id="SSF52540">
    <property type="entry name" value="P-loop containing nucleoside triphosphate hydrolases"/>
    <property type="match status" value="1"/>
</dbReference>
<name>A0ABU6F3F6_9ACTN</name>
<feature type="domain" description="Helicase HerA central" evidence="2">
    <location>
        <begin position="414"/>
        <end position="485"/>
    </location>
</feature>
<feature type="compositionally biased region" description="Pro residues" evidence="1">
    <location>
        <begin position="802"/>
        <end position="814"/>
    </location>
</feature>
<evidence type="ECO:0000256" key="1">
    <source>
        <dbReference type="SAM" id="MobiDB-lite"/>
    </source>
</evidence>
<evidence type="ECO:0000259" key="3">
    <source>
        <dbReference type="Pfam" id="PF26449"/>
    </source>
</evidence>
<evidence type="ECO:0000313" key="4">
    <source>
        <dbReference type="EMBL" id="MEB8338023.1"/>
    </source>
</evidence>
<dbReference type="InterPro" id="IPR002789">
    <property type="entry name" value="HerA_central"/>
</dbReference>
<proteinExistence type="predicted"/>
<feature type="domain" description="DUF8128" evidence="3">
    <location>
        <begin position="77"/>
        <end position="375"/>
    </location>
</feature>
<feature type="region of interest" description="Disordered" evidence="1">
    <location>
        <begin position="784"/>
        <end position="823"/>
    </location>
</feature>
<dbReference type="CDD" id="cd01127">
    <property type="entry name" value="TrwB_TraG_TraD_VirD4"/>
    <property type="match status" value="2"/>
</dbReference>
<sequence length="823" mass="89617">MSPPGASPIEDYLRDPQGAVHAVLGLIERWGAQWGPVAGAATVLGVAGAVVARSWWRRRHRRVLATRARVIAILSPPTADPDGAAALWANLAGLLGTSRRRRLTGRAPHVAWEYVFDRETTQLQLWVPGTVPPGLLERAVEAAWPGTRTDTHPAQPPLPRVAPKDRQLSVAGGELRLARSDALPLRSDFPADPLRALFGATADLARQEQAVVQILARPATRRRARQTHRAARRVGAGHSPHRIGRLLDLLTPGPRTRKHTGPKIPDRQAALETSAQDRAIVTKQRGPLYEALLRYGITATVPATASTADRERTRGRLRGRAYAIAGAFAPFTEHNHFRRVRLRRRLPRVAERRLDRGDLIAIPELSALAHLPWDQTVPGLQRAGARSVPPPPGIPVTGSTVRPLGRTDTGPPRPVGLWVADARHHLHVLGATGAGKSELLARMALADADAGRGVVVIDPKGDLVTDVLARLPEQLGSKVALFDADSTDRPPILNPLEGEDVAHTVDDVVSVFSRVYAASWGPRTDDILRAGLLTLRMLPGTPTLTDLPRLLSVTAFRRRAVAHISDDILRGFWTWYDALSEAGRAHVAAPLMNKLRAFLLRPFVRAAMASGPSTVDMGQILDGGVCLVRIARDSLGAETSRLIGSLVVARTWQAATHRAHLPPAKRRDASLYIDEAHTFLNLPYAMEDLLAEARGYRLSLTLAHQYLRQLPRDLAEGVSANARTKVFFNASPEDARHLARHTEPRLTDHDLSHLDAFHIAVRPVVNGAELPAFTAVTEKLPPPIRGRAEAIRRAARRNAPPTQAPQPATPPPGTTPQDPRRAH</sequence>
<feature type="region of interest" description="Disordered" evidence="1">
    <location>
        <begin position="381"/>
        <end position="408"/>
    </location>
</feature>
<protein>
    <submittedName>
        <fullName evidence="4">DUF87 domain-containing protein</fullName>
    </submittedName>
</protein>
<evidence type="ECO:0000259" key="2">
    <source>
        <dbReference type="Pfam" id="PF01935"/>
    </source>
</evidence>
<keyword evidence="5" id="KW-1185">Reference proteome</keyword>
<dbReference type="Pfam" id="PF01935">
    <property type="entry name" value="DUF87"/>
    <property type="match status" value="1"/>
</dbReference>